<protein>
    <submittedName>
        <fullName evidence="1">Uncharacterized protein</fullName>
    </submittedName>
</protein>
<evidence type="ECO:0000313" key="2">
    <source>
        <dbReference type="Proteomes" id="UP000727407"/>
    </source>
</evidence>
<reference evidence="1" key="1">
    <citation type="submission" date="2020-07" db="EMBL/GenBank/DDBJ databases">
        <title>Clarias magur genome sequencing, assembly and annotation.</title>
        <authorList>
            <person name="Kushwaha B."/>
            <person name="Kumar R."/>
            <person name="Das P."/>
            <person name="Joshi C.G."/>
            <person name="Kumar D."/>
            <person name="Nagpure N.S."/>
            <person name="Pandey M."/>
            <person name="Agarwal S."/>
            <person name="Srivastava S."/>
            <person name="Singh M."/>
            <person name="Sahoo L."/>
            <person name="Jayasankar P."/>
            <person name="Meher P.K."/>
            <person name="Koringa P.G."/>
            <person name="Iquebal M.A."/>
            <person name="Das S.P."/>
            <person name="Bit A."/>
            <person name="Patnaik S."/>
            <person name="Patel N."/>
            <person name="Shah T.M."/>
            <person name="Hinsu A."/>
            <person name="Jena J.K."/>
        </authorList>
    </citation>
    <scope>NUCLEOTIDE SEQUENCE</scope>
    <source>
        <strain evidence="1">CIFAMagur01</strain>
        <tissue evidence="1">Testis</tissue>
    </source>
</reference>
<dbReference type="Proteomes" id="UP000727407">
    <property type="component" value="Unassembled WGS sequence"/>
</dbReference>
<dbReference type="EMBL" id="QNUK01001198">
    <property type="protein sequence ID" value="KAF5886159.1"/>
    <property type="molecule type" value="Genomic_DNA"/>
</dbReference>
<gene>
    <name evidence="1" type="ORF">DAT39_022580</name>
</gene>
<evidence type="ECO:0000313" key="1">
    <source>
        <dbReference type="EMBL" id="KAF5886159.1"/>
    </source>
</evidence>
<proteinExistence type="predicted"/>
<accession>A0A8J4TB40</accession>
<dbReference type="AlphaFoldDB" id="A0A8J4TB40"/>
<name>A0A8J4TB40_CLAMG</name>
<comment type="caution">
    <text evidence="1">The sequence shown here is derived from an EMBL/GenBank/DDBJ whole genome shotgun (WGS) entry which is preliminary data.</text>
</comment>
<feature type="non-terminal residue" evidence="1">
    <location>
        <position position="57"/>
    </location>
</feature>
<sequence length="57" mass="6260">MTPYVFSSSSSVLPSCESKVCLLGRTGAVSVTAVRKSINGTEKRNRVNRRVWKVSVM</sequence>
<keyword evidence="2" id="KW-1185">Reference proteome</keyword>
<organism evidence="1 2">
    <name type="scientific">Clarias magur</name>
    <name type="common">Asian catfish</name>
    <name type="synonym">Macropteronotus magur</name>
    <dbReference type="NCBI Taxonomy" id="1594786"/>
    <lineage>
        <taxon>Eukaryota</taxon>
        <taxon>Metazoa</taxon>
        <taxon>Chordata</taxon>
        <taxon>Craniata</taxon>
        <taxon>Vertebrata</taxon>
        <taxon>Euteleostomi</taxon>
        <taxon>Actinopterygii</taxon>
        <taxon>Neopterygii</taxon>
        <taxon>Teleostei</taxon>
        <taxon>Ostariophysi</taxon>
        <taxon>Siluriformes</taxon>
        <taxon>Clariidae</taxon>
        <taxon>Clarias</taxon>
    </lineage>
</organism>